<dbReference type="Proteomes" id="UP000182998">
    <property type="component" value="Unassembled WGS sequence"/>
</dbReference>
<evidence type="ECO:0000313" key="3">
    <source>
        <dbReference type="Proteomes" id="UP000032414"/>
    </source>
</evidence>
<dbReference type="OrthoDB" id="5646284at2"/>
<dbReference type="EMBL" id="LN614830">
    <property type="protein sequence ID" value="CEG59810.1"/>
    <property type="molecule type" value="Genomic_DNA"/>
</dbReference>
<dbReference type="KEGG" id="tmc:LMI_0462"/>
<reference evidence="1" key="2">
    <citation type="submission" date="2014-09" db="EMBL/GenBank/DDBJ databases">
        <authorList>
            <person name="GOMEZ-VALERO Laura"/>
        </authorList>
    </citation>
    <scope>NUCLEOTIDE SEQUENCE</scope>
    <source>
        <strain evidence="1">ATCC33218</strain>
    </source>
</reference>
<dbReference type="Proteomes" id="UP000032414">
    <property type="component" value="Chromosome I"/>
</dbReference>
<dbReference type="HOGENOM" id="CLU_1209315_0_0_6"/>
<sequence length="229" mass="25488">MIRFSARSISSLISSFLLLLTTISYAQDNLSFKLFISNNTAKMQMREAYTRLTSSLQEKLKNGIIDVLQKNQVEQGKFKTILGVYQMRNTQAVTADNGVLFSGHMLGEKMIFALSKYLAKKFNQESIAIFIRADEAPIGDTILVFALPPTITEAVSLIQKKLPSTYGKAFSIHLSNTHTGFASTRVTAVEWLGQKTDVGLIRKAFPKDTVIPRHGKAFLAYQDGSKSRL</sequence>
<accession>A0A098GCT4</accession>
<dbReference type="AlphaFoldDB" id="A0A098GCT4"/>
<dbReference type="STRING" id="451.B6N58_12980"/>
<evidence type="ECO:0000313" key="4">
    <source>
        <dbReference type="Proteomes" id="UP000182998"/>
    </source>
</evidence>
<organism evidence="1 3">
    <name type="scientific">Legionella micdadei</name>
    <name type="common">Tatlockia micdadei</name>
    <dbReference type="NCBI Taxonomy" id="451"/>
    <lineage>
        <taxon>Bacteria</taxon>
        <taxon>Pseudomonadati</taxon>
        <taxon>Pseudomonadota</taxon>
        <taxon>Gammaproteobacteria</taxon>
        <taxon>Legionellales</taxon>
        <taxon>Legionellaceae</taxon>
        <taxon>Legionella</taxon>
    </lineage>
</organism>
<dbReference type="RefSeq" id="WP_045098334.1">
    <property type="nucleotide sequence ID" value="NZ_CP020614.1"/>
</dbReference>
<reference evidence="2 4" key="3">
    <citation type="submission" date="2016-10" db="EMBL/GenBank/DDBJ databases">
        <authorList>
            <person name="Varghese N."/>
            <person name="Submissions S."/>
        </authorList>
    </citation>
    <scope>NUCLEOTIDE SEQUENCE [LARGE SCALE GENOMIC DNA]</scope>
    <source>
        <strain evidence="2 4">ATCC 33218</strain>
    </source>
</reference>
<proteinExistence type="predicted"/>
<reference evidence="3" key="1">
    <citation type="submission" date="2014-09" db="EMBL/GenBank/DDBJ databases">
        <authorList>
            <person name="Gomez-Valero L."/>
        </authorList>
    </citation>
    <scope>NUCLEOTIDE SEQUENCE [LARGE SCALE GENOMIC DNA]</scope>
    <source>
        <strain evidence="3">ATCC33218</strain>
    </source>
</reference>
<protein>
    <submittedName>
        <fullName evidence="1">Uncharacterized protein</fullName>
    </submittedName>
</protein>
<evidence type="ECO:0000313" key="2">
    <source>
        <dbReference type="EMBL" id="SCY51054.1"/>
    </source>
</evidence>
<keyword evidence="4" id="KW-1185">Reference proteome</keyword>
<dbReference type="PATRIC" id="fig|451.8.peg.41"/>
<dbReference type="EMBL" id="FMVN01000009">
    <property type="protein sequence ID" value="SCY51054.1"/>
    <property type="molecule type" value="Genomic_DNA"/>
</dbReference>
<gene>
    <name evidence="1" type="ORF">LMI_0462</name>
    <name evidence="2" type="ORF">SAMN02982997_01902</name>
</gene>
<name>A0A098GCT4_LEGMI</name>
<evidence type="ECO:0000313" key="1">
    <source>
        <dbReference type="EMBL" id="CEG59810.1"/>
    </source>
</evidence>